<dbReference type="InterPro" id="IPR036938">
    <property type="entry name" value="PAP2/HPO_sf"/>
</dbReference>
<dbReference type="SUPFAM" id="SSF48317">
    <property type="entry name" value="Acid phosphatase/Vanadium-dependent haloperoxidase"/>
    <property type="match status" value="1"/>
</dbReference>
<name>A0A2S7X2K6_9GAMM</name>
<dbReference type="Pfam" id="PF14378">
    <property type="entry name" value="PAP2_3"/>
    <property type="match status" value="1"/>
</dbReference>
<protein>
    <recommendedName>
        <fullName evidence="2">Inositolphosphotransferase Aur1/Ipt1 domain-containing protein</fullName>
    </recommendedName>
</protein>
<gene>
    <name evidence="3" type="ORF">BTO22_12020</name>
</gene>
<evidence type="ECO:0000313" key="4">
    <source>
        <dbReference type="Proteomes" id="UP000239263"/>
    </source>
</evidence>
<feature type="domain" description="Inositolphosphotransferase Aur1/Ipt1" evidence="2">
    <location>
        <begin position="29"/>
        <end position="103"/>
    </location>
</feature>
<proteinExistence type="predicted"/>
<accession>A0A2S7X2K6</accession>
<dbReference type="RefSeq" id="WP_181044642.1">
    <property type="nucleotide sequence ID" value="NZ_CAWNRT010000002.1"/>
</dbReference>
<dbReference type="Proteomes" id="UP000239263">
    <property type="component" value="Unassembled WGS sequence"/>
</dbReference>
<keyword evidence="1" id="KW-1133">Transmembrane helix</keyword>
<reference evidence="3 4" key="1">
    <citation type="submission" date="2016-12" db="EMBL/GenBank/DDBJ databases">
        <title>Diversity of luminous bacteria.</title>
        <authorList>
            <person name="Yoshizawa S."/>
            <person name="Kogure K."/>
        </authorList>
    </citation>
    <scope>NUCLEOTIDE SEQUENCE [LARGE SCALE GENOMIC DNA]</scope>
    <source>
        <strain evidence="3 4">ATCC 33715</strain>
    </source>
</reference>
<feature type="non-terminal residue" evidence="3">
    <location>
        <position position="1"/>
    </location>
</feature>
<dbReference type="AlphaFoldDB" id="A0A2S7X2K6"/>
<keyword evidence="1" id="KW-0812">Transmembrane</keyword>
<evidence type="ECO:0000313" key="3">
    <source>
        <dbReference type="EMBL" id="PQJ84268.1"/>
    </source>
</evidence>
<keyword evidence="1" id="KW-0472">Membrane</keyword>
<comment type="caution">
    <text evidence="3">The sequence shown here is derived from an EMBL/GenBank/DDBJ whole genome shotgun (WGS) entry which is preliminary data.</text>
</comment>
<feature type="transmembrane region" description="Helical" evidence="1">
    <location>
        <begin position="65"/>
        <end position="82"/>
    </location>
</feature>
<organism evidence="3 4">
    <name type="scientific">Aliivibrio sifiae</name>
    <dbReference type="NCBI Taxonomy" id="566293"/>
    <lineage>
        <taxon>Bacteria</taxon>
        <taxon>Pseudomonadati</taxon>
        <taxon>Pseudomonadota</taxon>
        <taxon>Gammaproteobacteria</taxon>
        <taxon>Vibrionales</taxon>
        <taxon>Vibrionaceae</taxon>
        <taxon>Aliivibrio</taxon>
    </lineage>
</organism>
<evidence type="ECO:0000259" key="2">
    <source>
        <dbReference type="Pfam" id="PF14378"/>
    </source>
</evidence>
<dbReference type="InterPro" id="IPR026841">
    <property type="entry name" value="Aur1/Ipt1"/>
</dbReference>
<dbReference type="GO" id="GO:0016020">
    <property type="term" value="C:membrane"/>
    <property type="evidence" value="ECO:0007669"/>
    <property type="project" value="UniProtKB-SubCell"/>
</dbReference>
<dbReference type="EMBL" id="MSCO01000002">
    <property type="protein sequence ID" value="PQJ84268.1"/>
    <property type="molecule type" value="Genomic_DNA"/>
</dbReference>
<sequence>HQQDAWIQQHVPSLLIWSLNTQDNLWASYSTGKEMLGSGISAMPSMHVSMSVLMALGVSSLNKKLGFAFWGFTLIIYIGSFLLGWHYAVDGLVSAPITVFIWYFCRSKYV</sequence>
<evidence type="ECO:0000256" key="1">
    <source>
        <dbReference type="SAM" id="Phobius"/>
    </source>
</evidence>